<dbReference type="InterPro" id="IPR036451">
    <property type="entry name" value="CblAdoTrfase-like_sf"/>
</dbReference>
<name>A0A1F6LVW1_9BACT</name>
<dbReference type="EMBL" id="MFPV01000001">
    <property type="protein sequence ID" value="OGH63520.1"/>
    <property type="molecule type" value="Genomic_DNA"/>
</dbReference>
<dbReference type="InterPro" id="IPR016030">
    <property type="entry name" value="CblAdoTrfase-like"/>
</dbReference>
<dbReference type="PANTHER" id="PTHR12213:SF0">
    <property type="entry name" value="CORRINOID ADENOSYLTRANSFERASE MMAB"/>
    <property type="match status" value="1"/>
</dbReference>
<dbReference type="FunFam" id="1.20.1200.10:FF:000001">
    <property type="entry name" value="Cob(I)yrinic acid a,c-diamide adenosyltransferase"/>
    <property type="match status" value="1"/>
</dbReference>
<dbReference type="PANTHER" id="PTHR12213">
    <property type="entry name" value="CORRINOID ADENOSYLTRANSFERASE"/>
    <property type="match status" value="1"/>
</dbReference>
<dbReference type="SUPFAM" id="SSF89028">
    <property type="entry name" value="Cobalamin adenosyltransferase-like"/>
    <property type="match status" value="1"/>
</dbReference>
<keyword evidence="4 6" id="KW-0547">Nucleotide-binding</keyword>
<feature type="domain" description="Cobalamin adenosyltransferase-like" evidence="7">
    <location>
        <begin position="3"/>
        <end position="167"/>
    </location>
</feature>
<evidence type="ECO:0000256" key="6">
    <source>
        <dbReference type="RuleBase" id="RU366026"/>
    </source>
</evidence>
<evidence type="ECO:0000256" key="3">
    <source>
        <dbReference type="ARBA" id="ARBA00022679"/>
    </source>
</evidence>
<evidence type="ECO:0000256" key="5">
    <source>
        <dbReference type="ARBA" id="ARBA00022840"/>
    </source>
</evidence>
<dbReference type="Proteomes" id="UP000176329">
    <property type="component" value="Unassembled WGS sequence"/>
</dbReference>
<dbReference type="GO" id="GO:0005524">
    <property type="term" value="F:ATP binding"/>
    <property type="evidence" value="ECO:0007669"/>
    <property type="project" value="UniProtKB-UniRule"/>
</dbReference>
<evidence type="ECO:0000259" key="7">
    <source>
        <dbReference type="Pfam" id="PF01923"/>
    </source>
</evidence>
<dbReference type="AlphaFoldDB" id="A0A1F6LVW1"/>
<keyword evidence="5 6" id="KW-0067">ATP-binding</keyword>
<evidence type="ECO:0000313" key="9">
    <source>
        <dbReference type="Proteomes" id="UP000176329"/>
    </source>
</evidence>
<gene>
    <name evidence="8" type="ORF">A2848_00175</name>
</gene>
<dbReference type="NCBIfam" id="TIGR00636">
    <property type="entry name" value="PduO_Nterm"/>
    <property type="match status" value="1"/>
</dbReference>
<keyword evidence="6" id="KW-0169">Cobalamin biosynthesis</keyword>
<keyword evidence="3 6" id="KW-0808">Transferase</keyword>
<accession>A0A1F6LVW1</accession>
<dbReference type="Gene3D" id="1.20.1200.10">
    <property type="entry name" value="Cobalamin adenosyltransferase-like"/>
    <property type="match status" value="1"/>
</dbReference>
<dbReference type="Pfam" id="PF01923">
    <property type="entry name" value="Cob_adeno_trans"/>
    <property type="match status" value="1"/>
</dbReference>
<dbReference type="GO" id="GO:0008817">
    <property type="term" value="F:corrinoid adenosyltransferase activity"/>
    <property type="evidence" value="ECO:0007669"/>
    <property type="project" value="UniProtKB-UniRule"/>
</dbReference>
<comment type="subunit">
    <text evidence="2">Homotrimer.</text>
</comment>
<reference evidence="8 9" key="1">
    <citation type="journal article" date="2016" name="Nat. Commun.">
        <title>Thousands of microbial genomes shed light on interconnected biogeochemical processes in an aquifer system.</title>
        <authorList>
            <person name="Anantharaman K."/>
            <person name="Brown C.T."/>
            <person name="Hug L.A."/>
            <person name="Sharon I."/>
            <person name="Castelle C.J."/>
            <person name="Probst A.J."/>
            <person name="Thomas B.C."/>
            <person name="Singh A."/>
            <person name="Wilkins M.J."/>
            <person name="Karaoz U."/>
            <person name="Brodie E.L."/>
            <person name="Williams K.H."/>
            <person name="Hubbard S.S."/>
            <person name="Banfield J.F."/>
        </authorList>
    </citation>
    <scope>NUCLEOTIDE SEQUENCE [LARGE SCALE GENOMIC DNA]</scope>
</reference>
<dbReference type="EC" id="2.5.1.17" evidence="6"/>
<comment type="caution">
    <text evidence="8">The sequence shown here is derived from an EMBL/GenBank/DDBJ whole genome shotgun (WGS) entry which is preliminary data.</text>
</comment>
<comment type="similarity">
    <text evidence="1 6">Belongs to the Cob(I)alamin adenosyltransferase family.</text>
</comment>
<comment type="catalytic activity">
    <reaction evidence="6">
        <text>2 cob(II)yrinate a,c diamide + reduced [electron-transfer flavoprotein] + 2 ATP = 2 adenosylcob(III)yrinate a,c-diamide + 2 triphosphate + oxidized [electron-transfer flavoprotein] + 3 H(+)</text>
        <dbReference type="Rhea" id="RHEA:11528"/>
        <dbReference type="Rhea" id="RHEA-COMP:10685"/>
        <dbReference type="Rhea" id="RHEA-COMP:10686"/>
        <dbReference type="ChEBI" id="CHEBI:15378"/>
        <dbReference type="ChEBI" id="CHEBI:18036"/>
        <dbReference type="ChEBI" id="CHEBI:30616"/>
        <dbReference type="ChEBI" id="CHEBI:57692"/>
        <dbReference type="ChEBI" id="CHEBI:58307"/>
        <dbReference type="ChEBI" id="CHEBI:58503"/>
        <dbReference type="ChEBI" id="CHEBI:58537"/>
        <dbReference type="EC" id="2.5.1.17"/>
    </reaction>
</comment>
<comment type="pathway">
    <text evidence="6">Cofactor biosynthesis; adenosylcobalamin biosynthesis; adenosylcobalamin from cob(II)yrinate a,c-diamide: step 2/7.</text>
</comment>
<evidence type="ECO:0000313" key="8">
    <source>
        <dbReference type="EMBL" id="OGH63520.1"/>
    </source>
</evidence>
<evidence type="ECO:0000256" key="4">
    <source>
        <dbReference type="ARBA" id="ARBA00022741"/>
    </source>
</evidence>
<proteinExistence type="inferred from homology"/>
<sequence>MKIYTRTGDAGQTSLTDGTRIPKDDVRIDAYGTVDELNSIIGLARAHKLEPELDDILQKIQNELFVVGSQLATPPGPMREKIPELPSDAVEQMEGVIDALSESLPPLTQFILPGGSHAAALLHMARTVCRRAERHTVALARAAITDPLYDRYLNRLSDLLFVAARWVNFKAEATEVFWEK</sequence>
<evidence type="ECO:0000256" key="2">
    <source>
        <dbReference type="ARBA" id="ARBA00011233"/>
    </source>
</evidence>
<dbReference type="UniPathway" id="UPA00148">
    <property type="reaction ID" value="UER00233"/>
</dbReference>
<evidence type="ECO:0000256" key="1">
    <source>
        <dbReference type="ARBA" id="ARBA00007487"/>
    </source>
</evidence>
<comment type="catalytic activity">
    <reaction evidence="6">
        <text>2 cob(II)alamin + reduced [electron-transfer flavoprotein] + 2 ATP = 2 adenosylcob(III)alamin + 2 triphosphate + oxidized [electron-transfer flavoprotein] + 3 H(+)</text>
        <dbReference type="Rhea" id="RHEA:28671"/>
        <dbReference type="Rhea" id="RHEA-COMP:10685"/>
        <dbReference type="Rhea" id="RHEA-COMP:10686"/>
        <dbReference type="ChEBI" id="CHEBI:15378"/>
        <dbReference type="ChEBI" id="CHEBI:16304"/>
        <dbReference type="ChEBI" id="CHEBI:18036"/>
        <dbReference type="ChEBI" id="CHEBI:18408"/>
        <dbReference type="ChEBI" id="CHEBI:30616"/>
        <dbReference type="ChEBI" id="CHEBI:57692"/>
        <dbReference type="ChEBI" id="CHEBI:58307"/>
        <dbReference type="EC" id="2.5.1.17"/>
    </reaction>
</comment>
<organism evidence="8 9">
    <name type="scientific">Candidatus Magasanikbacteria bacterium RIFCSPHIGHO2_01_FULL_50_8</name>
    <dbReference type="NCBI Taxonomy" id="1798674"/>
    <lineage>
        <taxon>Bacteria</taxon>
        <taxon>Candidatus Magasanikiibacteriota</taxon>
    </lineage>
</organism>
<protein>
    <recommendedName>
        <fullName evidence="6">Corrinoid adenosyltransferase</fullName>
        <ecNumber evidence="6">2.5.1.17</ecNumber>
    </recommendedName>
    <alternativeName>
        <fullName evidence="6">Cob(II)alamin adenosyltransferase</fullName>
    </alternativeName>
    <alternativeName>
        <fullName evidence="6">Cob(II)yrinic acid a,c-diamide adenosyltransferase</fullName>
    </alternativeName>
    <alternativeName>
        <fullName evidence="6">Cobinamide/cobalamin adenosyltransferase</fullName>
    </alternativeName>
</protein>
<dbReference type="GO" id="GO:0009236">
    <property type="term" value="P:cobalamin biosynthetic process"/>
    <property type="evidence" value="ECO:0007669"/>
    <property type="project" value="UniProtKB-UniRule"/>
</dbReference>
<dbReference type="InterPro" id="IPR029499">
    <property type="entry name" value="PduO-typ"/>
</dbReference>